<dbReference type="PANTHER" id="PTHR15722:SF2">
    <property type="entry name" value="INTRAFLAGELLAR TRANSPORT PROTEIN 172 HOMOLOG"/>
    <property type="match status" value="1"/>
</dbReference>
<dbReference type="SUPFAM" id="SSF69322">
    <property type="entry name" value="Tricorn protease domain 2"/>
    <property type="match status" value="1"/>
</dbReference>
<keyword evidence="5" id="KW-0802">TPR repeat</keyword>
<evidence type="ECO:0000256" key="4">
    <source>
        <dbReference type="ARBA" id="ARBA00022737"/>
    </source>
</evidence>
<comment type="similarity">
    <text evidence="8">Belongs to the IFT172 family.</text>
</comment>
<dbReference type="PANTHER" id="PTHR15722">
    <property type="entry name" value="IFT140/172-RELATED"/>
    <property type="match status" value="1"/>
</dbReference>
<dbReference type="SMART" id="SM00320">
    <property type="entry name" value="WD40"/>
    <property type="match status" value="4"/>
</dbReference>
<dbReference type="InterPro" id="IPR056168">
    <property type="entry name" value="TPR_IF140/IFT172/WDR19"/>
</dbReference>
<sequence length="1767" mass="198802">MQLRHLCSLLPASGSTNPAYPHDGKVTAVCYSPNNRRLAVCGSDRVVRLFDDQGRPADKFSTKPADRGPKTYVVRAMSFSPDSTKLAIAQSDNIVFVYKLGLEWGDKKTICNKFLQTSPITALTWPSSRQNELVQYGLAEGKVKIGQLRSNKPASLYATGFYVCAVASSASGHGICSSHVDGSIHKFSFHQVRITQSSHFYRNRGCRCVPYALAWGHSIVVAGNDGAVVFYNETGEVERRFDSTVPSERANLEVSATPEAKTRGEFTVACFNPTGDTVVLGNWNSFYSYTYNQRQDSWEEIGPKHIQNLYAITSLAWKHDGGRLAVGSLFGSLDLYDACVRRYQFKNKFEFTYSSLSQVIVKQLETGRRIVLKSVYGCEVTKINIYQDRYVVANTRDSSSTTETLLLGDLTTYKLSEISWENGGNEKFVFDNPACCIVYHAGELTLVEYGCNEACGTVRTDYISGHLLSVRMNEPQPTRADDDFANSKKMAYLLDAQTINIKDLVTGSSSTVSQNSKIDWLELNGRANLLLFRDKRRQLHLYDVRTQARTTLLTYCTYVQWVPHSDVVVAQNRGSLCVWYNIHTPDQVTVHQIKGRVVDIERANGRTEVIVDELLSTASYLLDEALIEFGSAIDDHAYDRAADILEILERSPEAEGMWKKLEEIAFSGNNLLVAHRCAAALGNVGRARYLHRLNKLVRKNAMGLDYFLVRSRHALLQKDGRAAENILLLQGNVTEAIRMHHQLHNLDRAVAIAKERKYPDAMKMQLDHFQYLLDSNQVSKAAYLKEAGGEFLPAIELYLQGGMPSHAVRLIKHNNVDNSPAIVEQVAASFTSGGLYEQAGEFYQFADQLQRAMDAFLKGSSFRKAVELARKHFPGRVVELHERWGDYLIENNQVDMAINHYIEASLSSKAIEAALTCRQWTRAIQLLESVECSMAQPYLCRLAHHYEDIDDTREAERFYVAAGAPEKAVEMYTRVNLWDCAHKVASSYMEPREVSLLYISQAQHLEAEGNLKDAEKLYLTIDEPDLAINMYKKQRKYDAMVQLVEKHRQELLKETHQYLAQHLESEGNLRDAEHHYCEANEWLSAVNMYRTNDIWEEAMRVATMHGGPNASKRVAYAWALSLGGDAGAKLLTKQGLIEPAIDYAVESGAFDHAFELARSACPEKLSDVHLKHALYLEDEERYKEAELEFIQARKPREAVDMYIHQQAWSDALAVANTYDPTAASDIYISQARVKVDAGKYQHAEELFLLAAKPELALSMYKDAGMWVEALALAERHLPHMLSNVSLAYSQAEARRGTGGSKINFISTGQQLEQKGQWDSAVDAYLNARQELIKDPGDLEEIWYCAVAVARQHMPTNRCHDIVADVSRKLREIGRHETAAELLRESNDLRGAIECAIEGRCWAKARELAIGSSEFEAEVDLAYQAALRSAEDTDGLFELGHRAAAMDILVERREWDKLWQKIDYEGFNFSVRAKYAGLQAAQITSDGTNLIMAVHTLNQHGAPPPGSNMKMYRALVVAVLGQDHSQVHLDQKHHKTLVSELRNVLFDLGRSNKETQHDALGVHTSDGFEQLLMATHYYNLYLTCMQHGLKGIALKISVTLIRYAGIIPIDKVFYLAGTIARDQGHDNLAFLLLNRYIDLTEAIDEESIGNIDNADFADATNIPFPFDLPSKQYLVEEEDREEIRDWVLSTCMDKSIDQQLPGSKLSLGTVYAGLYASDLPTCIVTGSPVQKWELLQVNNSIANKVDWNQFVRKVKLCPWTQVEQNPIY</sequence>
<dbReference type="PROSITE" id="PS50082">
    <property type="entry name" value="WD_REPEATS_2"/>
    <property type="match status" value="1"/>
</dbReference>
<dbReference type="InterPro" id="IPR015943">
    <property type="entry name" value="WD40/YVTN_repeat-like_dom_sf"/>
</dbReference>
<dbReference type="GO" id="GO:0005930">
    <property type="term" value="C:axoneme"/>
    <property type="evidence" value="ECO:0007669"/>
    <property type="project" value="TreeGrafter"/>
</dbReference>
<feature type="domain" description="IFT80/172/WDR35 TPR" evidence="10">
    <location>
        <begin position="657"/>
        <end position="757"/>
    </location>
</feature>
<evidence type="ECO:0000259" key="10">
    <source>
        <dbReference type="Pfam" id="PF23387"/>
    </source>
</evidence>
<comment type="subcellular location">
    <subcellularLocation>
        <location evidence="1">Cell projection</location>
        <location evidence="1">Cilium</location>
    </subcellularLocation>
</comment>
<evidence type="ECO:0000256" key="7">
    <source>
        <dbReference type="ARBA" id="ARBA00023273"/>
    </source>
</evidence>
<dbReference type="Gene3D" id="2.130.10.10">
    <property type="entry name" value="YVTN repeat-like/Quinoprotein amine dehydrogenase"/>
    <property type="match status" value="2"/>
</dbReference>
<evidence type="ECO:0000256" key="2">
    <source>
        <dbReference type="ARBA" id="ARBA00022473"/>
    </source>
</evidence>
<organism evidence="12 13">
    <name type="scientific">Pelagomonas calceolata</name>
    <dbReference type="NCBI Taxonomy" id="35677"/>
    <lineage>
        <taxon>Eukaryota</taxon>
        <taxon>Sar</taxon>
        <taxon>Stramenopiles</taxon>
        <taxon>Ochrophyta</taxon>
        <taxon>Pelagophyceae</taxon>
        <taxon>Pelagomonadales</taxon>
        <taxon>Pelagomonadaceae</taxon>
        <taxon>Pelagomonas</taxon>
    </lineage>
</organism>
<dbReference type="EMBL" id="CAKKNE010000002">
    <property type="protein sequence ID" value="CAH0368819.1"/>
    <property type="molecule type" value="Genomic_DNA"/>
</dbReference>
<dbReference type="Gene3D" id="1.25.40.470">
    <property type="match status" value="3"/>
</dbReference>
<dbReference type="InterPro" id="IPR001680">
    <property type="entry name" value="WD40_rpt"/>
</dbReference>
<evidence type="ECO:0000313" key="12">
    <source>
        <dbReference type="EMBL" id="CAH0368819.1"/>
    </source>
</evidence>
<dbReference type="SUPFAM" id="SSF50978">
    <property type="entry name" value="WD40 repeat-like"/>
    <property type="match status" value="1"/>
</dbReference>
<evidence type="ECO:0000256" key="1">
    <source>
        <dbReference type="ARBA" id="ARBA00004138"/>
    </source>
</evidence>
<keyword evidence="2" id="KW-0217">Developmental protein</keyword>
<dbReference type="GO" id="GO:0036064">
    <property type="term" value="C:ciliary basal body"/>
    <property type="evidence" value="ECO:0007669"/>
    <property type="project" value="TreeGrafter"/>
</dbReference>
<keyword evidence="4" id="KW-0677">Repeat</keyword>
<accession>A0A8J2SIY0</accession>
<evidence type="ECO:0000256" key="3">
    <source>
        <dbReference type="ARBA" id="ARBA00022574"/>
    </source>
</evidence>
<evidence type="ECO:0000256" key="5">
    <source>
        <dbReference type="ARBA" id="ARBA00022803"/>
    </source>
</evidence>
<proteinExistence type="inferred from homology"/>
<dbReference type="GO" id="GO:0030992">
    <property type="term" value="C:intraciliary transport particle B"/>
    <property type="evidence" value="ECO:0007669"/>
    <property type="project" value="TreeGrafter"/>
</dbReference>
<dbReference type="FunFam" id="1.25.40.470:FF:000013">
    <property type="entry name" value="intraflagellar transport protein 172 homolog"/>
    <property type="match status" value="1"/>
</dbReference>
<evidence type="ECO:0008006" key="14">
    <source>
        <dbReference type="Google" id="ProtNLM"/>
    </source>
</evidence>
<evidence type="ECO:0000259" key="11">
    <source>
        <dbReference type="Pfam" id="PF24762"/>
    </source>
</evidence>
<evidence type="ECO:0000256" key="8">
    <source>
        <dbReference type="ARBA" id="ARBA00038130"/>
    </source>
</evidence>
<dbReference type="GO" id="GO:0042073">
    <property type="term" value="P:intraciliary transport"/>
    <property type="evidence" value="ECO:0007669"/>
    <property type="project" value="TreeGrafter"/>
</dbReference>
<name>A0A8J2SIY0_9STRA</name>
<comment type="caution">
    <text evidence="12">The sequence shown here is derived from an EMBL/GenBank/DDBJ whole genome shotgun (WGS) entry which is preliminary data.</text>
</comment>
<reference evidence="12" key="1">
    <citation type="submission" date="2021-11" db="EMBL/GenBank/DDBJ databases">
        <authorList>
            <consortium name="Genoscope - CEA"/>
            <person name="William W."/>
        </authorList>
    </citation>
    <scope>NUCLEOTIDE SEQUENCE</scope>
</reference>
<evidence type="ECO:0000256" key="6">
    <source>
        <dbReference type="ARBA" id="ARBA00023069"/>
    </source>
</evidence>
<dbReference type="SUPFAM" id="SSF48452">
    <property type="entry name" value="TPR-like"/>
    <property type="match status" value="1"/>
</dbReference>
<feature type="domain" description="IF140/IFT172/WDR19 TPR" evidence="11">
    <location>
        <begin position="970"/>
        <end position="1264"/>
    </location>
</feature>
<feature type="repeat" description="WD" evidence="9">
    <location>
        <begin position="19"/>
        <end position="51"/>
    </location>
</feature>
<dbReference type="Pfam" id="PF00400">
    <property type="entry name" value="WD40"/>
    <property type="match status" value="1"/>
</dbReference>
<dbReference type="Proteomes" id="UP000789595">
    <property type="component" value="Unassembled WGS sequence"/>
</dbReference>
<dbReference type="InterPro" id="IPR056157">
    <property type="entry name" value="TPR_IFT80_172_dom"/>
</dbReference>
<keyword evidence="3 9" id="KW-0853">WD repeat</keyword>
<dbReference type="Pfam" id="PF24762">
    <property type="entry name" value="TPR_IF140-IFT172"/>
    <property type="match status" value="1"/>
</dbReference>
<protein>
    <recommendedName>
        <fullName evidence="14">Intraflagellar transport protein 172 homolog</fullName>
    </recommendedName>
</protein>
<dbReference type="Pfam" id="PF23387">
    <property type="entry name" value="TPR_IFT80_172"/>
    <property type="match status" value="1"/>
</dbReference>
<evidence type="ECO:0000313" key="13">
    <source>
        <dbReference type="Proteomes" id="UP000789595"/>
    </source>
</evidence>
<dbReference type="InterPro" id="IPR036322">
    <property type="entry name" value="WD40_repeat_dom_sf"/>
</dbReference>
<gene>
    <name evidence="12" type="ORF">PECAL_2P19090</name>
</gene>
<keyword evidence="6" id="KW-0969">Cilium</keyword>
<evidence type="ECO:0000256" key="9">
    <source>
        <dbReference type="PROSITE-ProRule" id="PRU00221"/>
    </source>
</evidence>
<keyword evidence="13" id="KW-1185">Reference proteome</keyword>
<dbReference type="OrthoDB" id="2186662at2759"/>
<dbReference type="InterPro" id="IPR011990">
    <property type="entry name" value="TPR-like_helical_dom_sf"/>
</dbReference>
<keyword evidence="7" id="KW-0966">Cell projection</keyword>